<gene>
    <name evidence="1" type="ORF">RF11_12066</name>
</gene>
<comment type="caution">
    <text evidence="1">The sequence shown here is derived from an EMBL/GenBank/DDBJ whole genome shotgun (WGS) entry which is preliminary data.</text>
</comment>
<keyword evidence="2" id="KW-1185">Reference proteome</keyword>
<reference evidence="1 2" key="1">
    <citation type="journal article" date="2014" name="Genome Biol. Evol.">
        <title>The genome of the myxosporean Thelohanellus kitauei shows adaptations to nutrient acquisition within its fish host.</title>
        <authorList>
            <person name="Yang Y."/>
            <person name="Xiong J."/>
            <person name="Zhou Z."/>
            <person name="Huo F."/>
            <person name="Miao W."/>
            <person name="Ran C."/>
            <person name="Liu Y."/>
            <person name="Zhang J."/>
            <person name="Feng J."/>
            <person name="Wang M."/>
            <person name="Wang M."/>
            <person name="Wang L."/>
            <person name="Yao B."/>
        </authorList>
    </citation>
    <scope>NUCLEOTIDE SEQUENCE [LARGE SCALE GENOMIC DNA]</scope>
    <source>
        <strain evidence="1">Wuqing</strain>
    </source>
</reference>
<dbReference type="AlphaFoldDB" id="A0A0C2MNI4"/>
<sequence length="165" mass="18390">MAALGVKESDVIDETNLVISIDAGKKPKLLWVCITGTKSKGCSETPLLVLALVKACSQLWKSRCTTYAGKLYTGKNKIGARNVQMQAGNRTALLRRRPMLKSNHHKKEANPDQYILDRVQSNGNKKSQDFSDHRRDEIRHLARTKINGNLGDLDVSSLGKLMQIF</sequence>
<proteinExistence type="predicted"/>
<name>A0A0C2MNI4_THEKT</name>
<evidence type="ECO:0000313" key="2">
    <source>
        <dbReference type="Proteomes" id="UP000031668"/>
    </source>
</evidence>
<accession>A0A0C2MNI4</accession>
<dbReference type="EMBL" id="JWZT01002710">
    <property type="protein sequence ID" value="KII68791.1"/>
    <property type="molecule type" value="Genomic_DNA"/>
</dbReference>
<evidence type="ECO:0000313" key="1">
    <source>
        <dbReference type="EMBL" id="KII68791.1"/>
    </source>
</evidence>
<organism evidence="1 2">
    <name type="scientific">Thelohanellus kitauei</name>
    <name type="common">Myxosporean</name>
    <dbReference type="NCBI Taxonomy" id="669202"/>
    <lineage>
        <taxon>Eukaryota</taxon>
        <taxon>Metazoa</taxon>
        <taxon>Cnidaria</taxon>
        <taxon>Myxozoa</taxon>
        <taxon>Myxosporea</taxon>
        <taxon>Bivalvulida</taxon>
        <taxon>Platysporina</taxon>
        <taxon>Myxobolidae</taxon>
        <taxon>Thelohanellus</taxon>
    </lineage>
</organism>
<protein>
    <submittedName>
        <fullName evidence="1">Uncharacterized protein</fullName>
    </submittedName>
</protein>
<dbReference type="Proteomes" id="UP000031668">
    <property type="component" value="Unassembled WGS sequence"/>
</dbReference>